<dbReference type="CDD" id="cd17734">
    <property type="entry name" value="BRCT_Bard1_rpt1"/>
    <property type="match status" value="1"/>
</dbReference>
<evidence type="ECO:0000256" key="3">
    <source>
        <dbReference type="ARBA" id="ARBA00022763"/>
    </source>
</evidence>
<feature type="compositionally biased region" description="Polar residues" evidence="6">
    <location>
        <begin position="19"/>
        <end position="29"/>
    </location>
</feature>
<evidence type="ECO:0000313" key="8">
    <source>
        <dbReference type="EMBL" id="CAD7244432.1"/>
    </source>
</evidence>
<comment type="subcellular location">
    <subcellularLocation>
        <location evidence="1">Nucleus</location>
    </subcellularLocation>
</comment>
<dbReference type="InterPro" id="IPR001357">
    <property type="entry name" value="BRCT_dom"/>
</dbReference>
<dbReference type="GO" id="GO:0045944">
    <property type="term" value="P:positive regulation of transcription by RNA polymerase II"/>
    <property type="evidence" value="ECO:0007669"/>
    <property type="project" value="TreeGrafter"/>
</dbReference>
<dbReference type="GO" id="GO:0004842">
    <property type="term" value="F:ubiquitin-protein transferase activity"/>
    <property type="evidence" value="ECO:0007669"/>
    <property type="project" value="TreeGrafter"/>
</dbReference>
<keyword evidence="3" id="KW-0227">DNA damage</keyword>
<dbReference type="Gene3D" id="3.40.50.10190">
    <property type="entry name" value="BRCT domain"/>
    <property type="match status" value="2"/>
</dbReference>
<sequence length="416" mass="46402">MGSFQSIFWGAKGAGEANNGLNEPNSKQSPEVKKIKRKHESEAPKTSAPRAPARAPSSSSRLSLGFQPMPAKVPRYDEGISMPPIHLHLEIVQSSPQHLHSPQLQVTSVQTNPLRLCDSAAQTLISSGFADESFEDIMKEKEKERKIGGDTEMEENLEKQDHIKTPSPSQGQVKQVLIYAILQSAPSRVKEKIVLLCSALTEKDQQMVEKFARLIGAGIVQSFNPQVTHLIVYQNMKVTMKFLYGICHRKWIVDFSWVQKSLNAKMCLPEDDFEATYANHEMGPHRARTGSPPPFENVQVACLEPLRNISRQIMEEMITLCGGLVVSSPDHFVPGRKIAVILGVNSVDVDYEALAVEYPHALILDQRWAVRTIGSYNIVPIEDYVISLRLSDRLAVMDLDLPKGYLKSSHGKNSFH</sequence>
<feature type="domain" description="BRCT" evidence="7">
    <location>
        <begin position="290"/>
        <end position="386"/>
    </location>
</feature>
<evidence type="ECO:0000256" key="2">
    <source>
        <dbReference type="ARBA" id="ARBA00022737"/>
    </source>
</evidence>
<dbReference type="Pfam" id="PF00533">
    <property type="entry name" value="BRCT"/>
    <property type="match status" value="1"/>
</dbReference>
<dbReference type="SMART" id="SM00292">
    <property type="entry name" value="BRCT"/>
    <property type="match status" value="2"/>
</dbReference>
<dbReference type="Proteomes" id="UP000677054">
    <property type="component" value="Unassembled WGS sequence"/>
</dbReference>
<organism evidence="8">
    <name type="scientific">Darwinula stevensoni</name>
    <dbReference type="NCBI Taxonomy" id="69355"/>
    <lineage>
        <taxon>Eukaryota</taxon>
        <taxon>Metazoa</taxon>
        <taxon>Ecdysozoa</taxon>
        <taxon>Arthropoda</taxon>
        <taxon>Crustacea</taxon>
        <taxon>Oligostraca</taxon>
        <taxon>Ostracoda</taxon>
        <taxon>Podocopa</taxon>
        <taxon>Podocopida</taxon>
        <taxon>Darwinulocopina</taxon>
        <taxon>Darwinuloidea</taxon>
        <taxon>Darwinulidae</taxon>
        <taxon>Darwinula</taxon>
    </lineage>
</organism>
<dbReference type="AlphaFoldDB" id="A0A7R8XC43"/>
<name>A0A7R8XC43_9CRUS</name>
<evidence type="ECO:0000313" key="9">
    <source>
        <dbReference type="Proteomes" id="UP000677054"/>
    </source>
</evidence>
<feature type="region of interest" description="Disordered" evidence="6">
    <location>
        <begin position="1"/>
        <end position="69"/>
    </location>
</feature>
<dbReference type="PANTHER" id="PTHR13763">
    <property type="entry name" value="BREAST CANCER TYPE 1 SUSCEPTIBILITY PROTEIN BRCA1"/>
    <property type="match status" value="1"/>
</dbReference>
<feature type="compositionally biased region" description="Low complexity" evidence="6">
    <location>
        <begin position="47"/>
        <end position="64"/>
    </location>
</feature>
<feature type="domain" description="BRCT" evidence="7">
    <location>
        <begin position="184"/>
        <end position="275"/>
    </location>
</feature>
<keyword evidence="4" id="KW-0234">DNA repair</keyword>
<reference evidence="8" key="1">
    <citation type="submission" date="2020-11" db="EMBL/GenBank/DDBJ databases">
        <authorList>
            <person name="Tran Van P."/>
        </authorList>
    </citation>
    <scope>NUCLEOTIDE SEQUENCE</scope>
</reference>
<keyword evidence="9" id="KW-1185">Reference proteome</keyword>
<accession>A0A7R8XC43</accession>
<evidence type="ECO:0000259" key="7">
    <source>
        <dbReference type="PROSITE" id="PS50172"/>
    </source>
</evidence>
<dbReference type="InterPro" id="IPR031099">
    <property type="entry name" value="BRCA1-associated"/>
</dbReference>
<evidence type="ECO:0000256" key="1">
    <source>
        <dbReference type="ARBA" id="ARBA00004123"/>
    </source>
</evidence>
<dbReference type="SUPFAM" id="SSF52113">
    <property type="entry name" value="BRCT domain"/>
    <property type="match status" value="2"/>
</dbReference>
<keyword evidence="5" id="KW-0539">Nucleus</keyword>
<dbReference type="OrthoDB" id="2384350at2759"/>
<keyword evidence="2" id="KW-0677">Repeat</keyword>
<evidence type="ECO:0000256" key="6">
    <source>
        <dbReference type="SAM" id="MobiDB-lite"/>
    </source>
</evidence>
<dbReference type="GO" id="GO:0000724">
    <property type="term" value="P:double-strand break repair via homologous recombination"/>
    <property type="evidence" value="ECO:0007669"/>
    <property type="project" value="TreeGrafter"/>
</dbReference>
<gene>
    <name evidence="8" type="ORF">DSTB1V02_LOCUS4328</name>
</gene>
<dbReference type="PANTHER" id="PTHR13763:SF0">
    <property type="entry name" value="BREAST CANCER TYPE 1 SUSCEPTIBILITY PROTEIN"/>
    <property type="match status" value="1"/>
</dbReference>
<evidence type="ECO:0000256" key="5">
    <source>
        <dbReference type="ARBA" id="ARBA00023242"/>
    </source>
</evidence>
<dbReference type="EMBL" id="CAJPEV010000636">
    <property type="protein sequence ID" value="CAG0887124.1"/>
    <property type="molecule type" value="Genomic_DNA"/>
</dbReference>
<dbReference type="EMBL" id="LR900153">
    <property type="protein sequence ID" value="CAD7244432.1"/>
    <property type="molecule type" value="Genomic_DNA"/>
</dbReference>
<protein>
    <recommendedName>
        <fullName evidence="7">BRCT domain-containing protein</fullName>
    </recommendedName>
</protein>
<dbReference type="GO" id="GO:0070531">
    <property type="term" value="C:BRCA1-A complex"/>
    <property type="evidence" value="ECO:0007669"/>
    <property type="project" value="TreeGrafter"/>
</dbReference>
<proteinExistence type="predicted"/>
<dbReference type="InterPro" id="IPR036420">
    <property type="entry name" value="BRCT_dom_sf"/>
</dbReference>
<evidence type="ECO:0000256" key="4">
    <source>
        <dbReference type="ARBA" id="ARBA00023204"/>
    </source>
</evidence>
<dbReference type="PROSITE" id="PS50172">
    <property type="entry name" value="BRCT"/>
    <property type="match status" value="2"/>
</dbReference>
<dbReference type="GO" id="GO:0031436">
    <property type="term" value="C:BRCA1-BARD1 complex"/>
    <property type="evidence" value="ECO:0007669"/>
    <property type="project" value="TreeGrafter"/>
</dbReference>